<sequence>MSDPTKKSIIINQSFLSGSNKNTSSPGNNKLSKKNRPKISDEIIKPNKLKKILLDKINAKRKADQTSASSAIASVNNNVNNNVNIDISKESKIFSNEFKKSMDFLDNYINTKNQNPKIKRANDNLQSKTLKRQNIGSGNLTTDIIKSIQNSKHSSPPQPQRYPSPVYSPTVIQSQPALRPQIVIPNINVRAPSPSAHIPAPVFQKIQLQLPQPQVIHPRTSHSTSIIPTQPRINLEIGKNSTENMIYTELPPELQPTVPSFQDMNIMPNMPSAPIMGEMQEMQEIINNQELGYDIENDYNDNDSNDITGKTSLVTSSSTFSPVKLFDDAPYGCLKNGEKPTFRAYNKTIKHNLRFNDSNDNDNNNNNNNNTPHTERQTKLKELQDKHKRKSSLSADISNGHLRDDNDGDGDDDNNEESLGDDASHNKTKHMSRTKIRRRLRKTITKKFKLGKQGDIVGVLIKNNDTRKNIQREHGLLKNKKLSDVKKYLVEKNLIKIGSMAPPNIVRKIYEDAMLTGEIENIGKGVILHNFLEDKKSW</sequence>
<evidence type="ECO:0000256" key="1">
    <source>
        <dbReference type="SAM" id="MobiDB-lite"/>
    </source>
</evidence>
<feature type="region of interest" description="Disordered" evidence="1">
    <location>
        <begin position="15"/>
        <end position="37"/>
    </location>
</feature>
<proteinExistence type="predicted"/>
<dbReference type="AlphaFoldDB" id="A0A6C0EWY7"/>
<reference evidence="2" key="1">
    <citation type="journal article" date="2020" name="Nature">
        <title>Giant virus diversity and host interactions through global metagenomics.</title>
        <authorList>
            <person name="Schulz F."/>
            <person name="Roux S."/>
            <person name="Paez-Espino D."/>
            <person name="Jungbluth S."/>
            <person name="Walsh D.A."/>
            <person name="Denef V.J."/>
            <person name="McMahon K.D."/>
            <person name="Konstantinidis K.T."/>
            <person name="Eloe-Fadrosh E.A."/>
            <person name="Kyrpides N.C."/>
            <person name="Woyke T."/>
        </authorList>
    </citation>
    <scope>NUCLEOTIDE SEQUENCE</scope>
    <source>
        <strain evidence="2">GVMAG-M-3300009161-34</strain>
    </source>
</reference>
<protein>
    <submittedName>
        <fullName evidence="2">Uncharacterized protein</fullName>
    </submittedName>
</protein>
<dbReference type="EMBL" id="MN738960">
    <property type="protein sequence ID" value="QHT33231.1"/>
    <property type="molecule type" value="Genomic_DNA"/>
</dbReference>
<accession>A0A6C0EWY7</accession>
<organism evidence="2">
    <name type="scientific">viral metagenome</name>
    <dbReference type="NCBI Taxonomy" id="1070528"/>
    <lineage>
        <taxon>unclassified sequences</taxon>
        <taxon>metagenomes</taxon>
        <taxon>organismal metagenomes</taxon>
    </lineage>
</organism>
<feature type="compositionally biased region" description="Polar residues" evidence="1">
    <location>
        <begin position="15"/>
        <end position="30"/>
    </location>
</feature>
<feature type="compositionally biased region" description="Acidic residues" evidence="1">
    <location>
        <begin position="406"/>
        <end position="420"/>
    </location>
</feature>
<feature type="region of interest" description="Disordered" evidence="1">
    <location>
        <begin position="353"/>
        <end position="437"/>
    </location>
</feature>
<feature type="compositionally biased region" description="Basic and acidic residues" evidence="1">
    <location>
        <begin position="373"/>
        <end position="385"/>
    </location>
</feature>
<evidence type="ECO:0000313" key="2">
    <source>
        <dbReference type="EMBL" id="QHT33231.1"/>
    </source>
</evidence>
<feature type="compositionally biased region" description="Basic residues" evidence="1">
    <location>
        <begin position="426"/>
        <end position="437"/>
    </location>
</feature>
<feature type="compositionally biased region" description="Low complexity" evidence="1">
    <location>
        <begin position="356"/>
        <end position="370"/>
    </location>
</feature>
<name>A0A6C0EWY7_9ZZZZ</name>